<evidence type="ECO:0000313" key="2">
    <source>
        <dbReference type="Proteomes" id="UP000271087"/>
    </source>
</evidence>
<protein>
    <submittedName>
        <fullName evidence="3">Transmembrane protein</fullName>
    </submittedName>
</protein>
<organism evidence="3">
    <name type="scientific">Onchocerca ochengi</name>
    <name type="common">Filarial nematode worm</name>
    <dbReference type="NCBI Taxonomy" id="42157"/>
    <lineage>
        <taxon>Eukaryota</taxon>
        <taxon>Metazoa</taxon>
        <taxon>Ecdysozoa</taxon>
        <taxon>Nematoda</taxon>
        <taxon>Chromadorea</taxon>
        <taxon>Rhabditida</taxon>
        <taxon>Spirurina</taxon>
        <taxon>Spiruromorpha</taxon>
        <taxon>Filarioidea</taxon>
        <taxon>Onchocercidae</taxon>
        <taxon>Onchocerca</taxon>
    </lineage>
</organism>
<gene>
    <name evidence="1" type="ORF">NOO_LOCUS8430</name>
</gene>
<name>A0A182EJZ5_ONCOC</name>
<dbReference type="Proteomes" id="UP000271087">
    <property type="component" value="Unassembled WGS sequence"/>
</dbReference>
<dbReference type="WBParaSite" id="nOo.2.0.1.t08430-RA">
    <property type="protein sequence ID" value="nOo.2.0.1.t08430-RA"/>
    <property type="gene ID" value="nOo.2.0.1.g08430"/>
</dbReference>
<reference evidence="1 2" key="2">
    <citation type="submission" date="2018-08" db="EMBL/GenBank/DDBJ databases">
        <authorList>
            <person name="Laetsch R D."/>
            <person name="Stevens L."/>
            <person name="Kumar S."/>
            <person name="Blaxter L. M."/>
        </authorList>
    </citation>
    <scope>NUCLEOTIDE SEQUENCE [LARGE SCALE GENOMIC DNA]</scope>
</reference>
<dbReference type="EMBL" id="UYRW01003521">
    <property type="protein sequence ID" value="VDK89298.1"/>
    <property type="molecule type" value="Genomic_DNA"/>
</dbReference>
<dbReference type="AlphaFoldDB" id="A0A182EJZ5"/>
<accession>A0A182EJZ5</accession>
<evidence type="ECO:0000313" key="3">
    <source>
        <dbReference type="WBParaSite" id="nOo.2.0.1.t08430-RA"/>
    </source>
</evidence>
<evidence type="ECO:0000313" key="1">
    <source>
        <dbReference type="EMBL" id="VDK89298.1"/>
    </source>
</evidence>
<keyword evidence="2" id="KW-1185">Reference proteome</keyword>
<sequence>MTIRLFDGWLEEIGREHWKLDGFALLFSALINCGERSNAGYHSKNLKPMAEIFLVTVIGTYACILHVRGRCPVFEFLFASKAIRKEGVFSYY</sequence>
<proteinExistence type="predicted"/>
<reference evidence="3" key="1">
    <citation type="submission" date="2016-06" db="UniProtKB">
        <authorList>
            <consortium name="WormBaseParasite"/>
        </authorList>
    </citation>
    <scope>IDENTIFICATION</scope>
</reference>